<dbReference type="Pfam" id="PF00211">
    <property type="entry name" value="Guanylate_cyc"/>
    <property type="match status" value="1"/>
</dbReference>
<keyword evidence="3" id="KW-1185">Reference proteome</keyword>
<sequence length="448" mass="48293">MSIGPDADTGMRDKVRVMTDTLIHHLKDAPPPPLGPSDTEACVSGQIADAIIASGLTDRPIGDLIQTVMDRLTQAGVPLARMMVGFRILHPLFDGMTIAWTAENGVEVEYYQALTEDNPDFTLSPFYWMIKGQVPELQLRIDRDALVDKFPLLQRLRDQGFTGYYARVVTFGEGPMQVGTTDGLALSWSTKSPAGFSERDVCIMQQILAPLSLALRVMIKDQIAKNTLNAFHGPLVGERILSGTVKRGDGERLAAALWYSDLRNSTGLADQLSVEGFLELLNVYFDCAAGAVIEEGGQVLDIVGDAILAFFPADAAGEEAAATSALRAALKAQERLVEAKAAECKCAVEINFGVGVHFGDVVFGNAGTRERLKFGVIGRAVNEVARTQDMSKLLGQPIVATDQVVSRARPDAGLRLNDMGLHDLRGIPAAKRLWALRHNADIAPANAG</sequence>
<organism evidence="2 3">
    <name type="scientific">Methyloceanibacter stevinii</name>
    <dbReference type="NCBI Taxonomy" id="1774970"/>
    <lineage>
        <taxon>Bacteria</taxon>
        <taxon>Pseudomonadati</taxon>
        <taxon>Pseudomonadota</taxon>
        <taxon>Alphaproteobacteria</taxon>
        <taxon>Hyphomicrobiales</taxon>
        <taxon>Hyphomicrobiaceae</taxon>
        <taxon>Methyloceanibacter</taxon>
    </lineage>
</organism>
<name>A0A1E3VJS8_9HYPH</name>
<dbReference type="Gene3D" id="3.30.70.1230">
    <property type="entry name" value="Nucleotide cyclase"/>
    <property type="match status" value="1"/>
</dbReference>
<reference evidence="2 3" key="1">
    <citation type="journal article" date="2016" name="Environ. Microbiol.">
        <title>New Methyloceanibacter diversity from North Sea sediments includes methanotroph containing solely the soluble methane monooxygenase.</title>
        <authorList>
            <person name="Vekeman B."/>
            <person name="Kerckhof F.M."/>
            <person name="Cremers G."/>
            <person name="de Vos P."/>
            <person name="Vandamme P."/>
            <person name="Boon N."/>
            <person name="Op den Camp H.J."/>
            <person name="Heylen K."/>
        </authorList>
    </citation>
    <scope>NUCLEOTIDE SEQUENCE [LARGE SCALE GENOMIC DNA]</scope>
    <source>
        <strain evidence="2 3">R-67176</strain>
    </source>
</reference>
<dbReference type="STRING" id="1774970.AUC70_08980"/>
<protein>
    <recommendedName>
        <fullName evidence="1">Guanylate cyclase domain-containing protein</fullName>
    </recommendedName>
</protein>
<dbReference type="SUPFAM" id="SSF55073">
    <property type="entry name" value="Nucleotide cyclase"/>
    <property type="match status" value="1"/>
</dbReference>
<dbReference type="InterPro" id="IPR001054">
    <property type="entry name" value="A/G_cyclase"/>
</dbReference>
<dbReference type="SMART" id="SM00044">
    <property type="entry name" value="CYCc"/>
    <property type="match status" value="1"/>
</dbReference>
<dbReference type="CDD" id="cd07302">
    <property type="entry name" value="CHD"/>
    <property type="match status" value="1"/>
</dbReference>
<dbReference type="AlphaFoldDB" id="A0A1E3VJS8"/>
<dbReference type="EMBL" id="LPWE01000013">
    <property type="protein sequence ID" value="ODR93777.1"/>
    <property type="molecule type" value="Genomic_DNA"/>
</dbReference>
<gene>
    <name evidence="2" type="ORF">AUC70_08980</name>
</gene>
<dbReference type="GO" id="GO:0004016">
    <property type="term" value="F:adenylate cyclase activity"/>
    <property type="evidence" value="ECO:0007669"/>
    <property type="project" value="UniProtKB-ARBA"/>
</dbReference>
<dbReference type="GO" id="GO:0035556">
    <property type="term" value="P:intracellular signal transduction"/>
    <property type="evidence" value="ECO:0007669"/>
    <property type="project" value="InterPro"/>
</dbReference>
<dbReference type="InterPro" id="IPR029787">
    <property type="entry name" value="Nucleotide_cyclase"/>
</dbReference>
<dbReference type="PANTHER" id="PTHR43081:SF11">
    <property type="entry name" value="BLR2264 PROTEIN"/>
    <property type="match status" value="1"/>
</dbReference>
<dbReference type="InterPro" id="IPR050697">
    <property type="entry name" value="Adenylyl/Guanylyl_Cyclase_3/4"/>
</dbReference>
<comment type="caution">
    <text evidence="2">The sequence shown here is derived from an EMBL/GenBank/DDBJ whole genome shotgun (WGS) entry which is preliminary data.</text>
</comment>
<proteinExistence type="predicted"/>
<evidence type="ECO:0000313" key="2">
    <source>
        <dbReference type="EMBL" id="ODR93777.1"/>
    </source>
</evidence>
<evidence type="ECO:0000259" key="1">
    <source>
        <dbReference type="PROSITE" id="PS50125"/>
    </source>
</evidence>
<dbReference type="Proteomes" id="UP000094172">
    <property type="component" value="Unassembled WGS sequence"/>
</dbReference>
<accession>A0A1E3VJS8</accession>
<feature type="domain" description="Guanylate cyclase" evidence="1">
    <location>
        <begin position="256"/>
        <end position="388"/>
    </location>
</feature>
<dbReference type="PROSITE" id="PS50125">
    <property type="entry name" value="GUANYLATE_CYCLASE_2"/>
    <property type="match status" value="1"/>
</dbReference>
<dbReference type="PANTHER" id="PTHR43081">
    <property type="entry name" value="ADENYLATE CYCLASE, TERMINAL-DIFFERENTIATION SPECIFIC-RELATED"/>
    <property type="match status" value="1"/>
</dbReference>
<dbReference type="GO" id="GO:0006171">
    <property type="term" value="P:cAMP biosynthetic process"/>
    <property type="evidence" value="ECO:0007669"/>
    <property type="project" value="TreeGrafter"/>
</dbReference>
<evidence type="ECO:0000313" key="3">
    <source>
        <dbReference type="Proteomes" id="UP000094172"/>
    </source>
</evidence>